<feature type="transmembrane region" description="Helical" evidence="8">
    <location>
        <begin position="130"/>
        <end position="149"/>
    </location>
</feature>
<evidence type="ECO:0000256" key="8">
    <source>
        <dbReference type="SAM" id="Phobius"/>
    </source>
</evidence>
<dbReference type="Pfam" id="PF00083">
    <property type="entry name" value="Sugar_tr"/>
    <property type="match status" value="1"/>
</dbReference>
<dbReference type="InterPro" id="IPR016169">
    <property type="entry name" value="FAD-bd_PCMH_sub2"/>
</dbReference>
<evidence type="ECO:0000256" key="4">
    <source>
        <dbReference type="ARBA" id="ARBA00022827"/>
    </source>
</evidence>
<proteinExistence type="predicted"/>
<dbReference type="Gene3D" id="3.40.462.10">
    <property type="entry name" value="FAD-linked oxidases, C-terminal domain"/>
    <property type="match status" value="2"/>
</dbReference>
<dbReference type="Pfam" id="PF02913">
    <property type="entry name" value="FAD-oxidase_C"/>
    <property type="match status" value="1"/>
</dbReference>
<feature type="region of interest" description="Disordered" evidence="7">
    <location>
        <begin position="1"/>
        <end position="23"/>
    </location>
</feature>
<dbReference type="Gene3D" id="3.30.465.10">
    <property type="match status" value="1"/>
</dbReference>
<organism evidence="10 11">
    <name type="scientific">Staphylotrichum tortipilum</name>
    <dbReference type="NCBI Taxonomy" id="2831512"/>
    <lineage>
        <taxon>Eukaryota</taxon>
        <taxon>Fungi</taxon>
        <taxon>Dikarya</taxon>
        <taxon>Ascomycota</taxon>
        <taxon>Pezizomycotina</taxon>
        <taxon>Sordariomycetes</taxon>
        <taxon>Sordariomycetidae</taxon>
        <taxon>Sordariales</taxon>
        <taxon>Chaetomiaceae</taxon>
        <taxon>Staphylotrichum</taxon>
    </lineage>
</organism>
<dbReference type="GO" id="GO:0022857">
    <property type="term" value="F:transmembrane transporter activity"/>
    <property type="evidence" value="ECO:0007669"/>
    <property type="project" value="InterPro"/>
</dbReference>
<comment type="caution">
    <text evidence="10">The sequence shown here is derived from an EMBL/GenBank/DDBJ whole genome shotgun (WGS) entry which is preliminary data.</text>
</comment>
<comment type="subcellular location">
    <subcellularLocation>
        <location evidence="1">Membrane</location>
    </subcellularLocation>
</comment>
<evidence type="ECO:0000256" key="5">
    <source>
        <dbReference type="ARBA" id="ARBA00022989"/>
    </source>
</evidence>
<dbReference type="SUPFAM" id="SSF55103">
    <property type="entry name" value="FAD-linked oxidases, C-terminal domain"/>
    <property type="match status" value="1"/>
</dbReference>
<evidence type="ECO:0000313" key="10">
    <source>
        <dbReference type="EMBL" id="KAK3900400.1"/>
    </source>
</evidence>
<evidence type="ECO:0000313" key="11">
    <source>
        <dbReference type="Proteomes" id="UP001303889"/>
    </source>
</evidence>
<dbReference type="InterPro" id="IPR036318">
    <property type="entry name" value="FAD-bd_PCMH-like_sf"/>
</dbReference>
<feature type="compositionally biased region" description="Polar residues" evidence="7">
    <location>
        <begin position="1"/>
        <end position="20"/>
    </location>
</feature>
<keyword evidence="11" id="KW-1185">Reference proteome</keyword>
<gene>
    <name evidence="10" type="ORF">C8A05DRAFT_35968</name>
</gene>
<sequence length="485" mass="53546">MAETPNPQNGSVEPQGSASGDVSVKTADAPNTAYLGQRDESIRAHDRFLWLTLLASAAVIEYGLDHALGAFQAMVGFLKIFGYEDPRVPAGWNIAAGPQQIIASFMVLGAFIACFTTGPMSSYFSRRWSILIGVVLIVILICGIEAVLADGTLVRTGMGAVNESLWPLFRGGYGPTYDSMFSQSNFGIVTKMTLWSSPAPLGFMSCHIAVPKETDLVPMVDIFRELLKHDVIQNHPVIGNILRELGKRGTKSKCWWDANFGLYGPHEIIEVNYKRCQEAFKAIPGARLRGNTYYPDASKGEQYLDAVTVPYDDSWMQTGVPSMAPIVSIQYRGVDGGHISFSPIVPADGQSALDWYYEAKKTCAVFGFDFVAGLHLYQRHLAHLIMIYFDRTDQEDKTAANALFIELVKRARANGYGEYRAHIDHMDLVAGVYDFGKDQEGSNGVPALMRLNQRIKDELDPNGILLPGKQGIWPQKYRGEGAKKR</sequence>
<dbReference type="SUPFAM" id="SSF56176">
    <property type="entry name" value="FAD-binding/transporter-associated domain-like"/>
    <property type="match status" value="1"/>
</dbReference>
<feature type="transmembrane region" description="Helical" evidence="8">
    <location>
        <begin position="101"/>
        <end position="118"/>
    </location>
</feature>
<dbReference type="InterPro" id="IPR004113">
    <property type="entry name" value="FAD-bd_oxidored_4_C"/>
</dbReference>
<protein>
    <submittedName>
        <fullName evidence="10">FAD-linked oxidase-like protein</fullName>
    </submittedName>
</protein>
<keyword evidence="5 8" id="KW-1133">Transmembrane helix</keyword>
<reference evidence="10" key="1">
    <citation type="journal article" date="2023" name="Mol. Phylogenet. Evol.">
        <title>Genome-scale phylogeny and comparative genomics of the fungal order Sordariales.</title>
        <authorList>
            <person name="Hensen N."/>
            <person name="Bonometti L."/>
            <person name="Westerberg I."/>
            <person name="Brannstrom I.O."/>
            <person name="Guillou S."/>
            <person name="Cros-Aarteil S."/>
            <person name="Calhoun S."/>
            <person name="Haridas S."/>
            <person name="Kuo A."/>
            <person name="Mondo S."/>
            <person name="Pangilinan J."/>
            <person name="Riley R."/>
            <person name="LaButti K."/>
            <person name="Andreopoulos B."/>
            <person name="Lipzen A."/>
            <person name="Chen C."/>
            <person name="Yan M."/>
            <person name="Daum C."/>
            <person name="Ng V."/>
            <person name="Clum A."/>
            <person name="Steindorff A."/>
            <person name="Ohm R.A."/>
            <person name="Martin F."/>
            <person name="Silar P."/>
            <person name="Natvig D.O."/>
            <person name="Lalanne C."/>
            <person name="Gautier V."/>
            <person name="Ament-Velasquez S.L."/>
            <person name="Kruys A."/>
            <person name="Hutchinson M.I."/>
            <person name="Powell A.J."/>
            <person name="Barry K."/>
            <person name="Miller A.N."/>
            <person name="Grigoriev I.V."/>
            <person name="Debuchy R."/>
            <person name="Gladieux P."/>
            <person name="Hiltunen Thoren M."/>
            <person name="Johannesson H."/>
        </authorList>
    </citation>
    <scope>NUCLEOTIDE SEQUENCE</scope>
    <source>
        <strain evidence="10">CBS 103.79</strain>
    </source>
</reference>
<evidence type="ECO:0000256" key="1">
    <source>
        <dbReference type="ARBA" id="ARBA00004370"/>
    </source>
</evidence>
<dbReference type="GO" id="GO:0003824">
    <property type="term" value="F:catalytic activity"/>
    <property type="evidence" value="ECO:0007669"/>
    <property type="project" value="InterPro"/>
</dbReference>
<dbReference type="InterPro" id="IPR005828">
    <property type="entry name" value="MFS_sugar_transport-like"/>
</dbReference>
<evidence type="ECO:0000256" key="6">
    <source>
        <dbReference type="ARBA" id="ARBA00023136"/>
    </source>
</evidence>
<dbReference type="AlphaFoldDB" id="A0AAN6MGG4"/>
<evidence type="ECO:0000256" key="2">
    <source>
        <dbReference type="ARBA" id="ARBA00022630"/>
    </source>
</evidence>
<accession>A0AAN6MGG4</accession>
<evidence type="ECO:0000259" key="9">
    <source>
        <dbReference type="Pfam" id="PF02913"/>
    </source>
</evidence>
<dbReference type="EMBL" id="MU855675">
    <property type="protein sequence ID" value="KAK3900400.1"/>
    <property type="molecule type" value="Genomic_DNA"/>
</dbReference>
<keyword evidence="3 8" id="KW-0812">Transmembrane</keyword>
<keyword evidence="6 8" id="KW-0472">Membrane</keyword>
<feature type="domain" description="FAD-binding oxidoreductase/transferase type 4 C-terminal" evidence="9">
    <location>
        <begin position="334"/>
        <end position="469"/>
    </location>
</feature>
<evidence type="ECO:0000256" key="3">
    <source>
        <dbReference type="ARBA" id="ARBA00022692"/>
    </source>
</evidence>
<dbReference type="GO" id="GO:0016020">
    <property type="term" value="C:membrane"/>
    <property type="evidence" value="ECO:0007669"/>
    <property type="project" value="UniProtKB-SubCell"/>
</dbReference>
<reference evidence="10" key="2">
    <citation type="submission" date="2023-05" db="EMBL/GenBank/DDBJ databases">
        <authorList>
            <consortium name="Lawrence Berkeley National Laboratory"/>
            <person name="Steindorff A."/>
            <person name="Hensen N."/>
            <person name="Bonometti L."/>
            <person name="Westerberg I."/>
            <person name="Brannstrom I.O."/>
            <person name="Guillou S."/>
            <person name="Cros-Aarteil S."/>
            <person name="Calhoun S."/>
            <person name="Haridas S."/>
            <person name="Kuo A."/>
            <person name="Mondo S."/>
            <person name="Pangilinan J."/>
            <person name="Riley R."/>
            <person name="Labutti K."/>
            <person name="Andreopoulos B."/>
            <person name="Lipzen A."/>
            <person name="Chen C."/>
            <person name="Yanf M."/>
            <person name="Daum C."/>
            <person name="Ng V."/>
            <person name="Clum A."/>
            <person name="Ohm R."/>
            <person name="Martin F."/>
            <person name="Silar P."/>
            <person name="Natvig D."/>
            <person name="Lalanne C."/>
            <person name="Gautier V."/>
            <person name="Ament-Velasquez S.L."/>
            <person name="Kruys A."/>
            <person name="Hutchinson M.I."/>
            <person name="Powell A.J."/>
            <person name="Barry K."/>
            <person name="Miller A.N."/>
            <person name="Grigoriev I.V."/>
            <person name="Debuchy R."/>
            <person name="Gladieux P."/>
            <person name="Thoren M.H."/>
            <person name="Johannesson H."/>
        </authorList>
    </citation>
    <scope>NUCLEOTIDE SEQUENCE</scope>
    <source>
        <strain evidence="10">CBS 103.79</strain>
    </source>
</reference>
<dbReference type="InterPro" id="IPR016171">
    <property type="entry name" value="Vanillyl_alc_oxidase_C-sub2"/>
</dbReference>
<keyword evidence="2" id="KW-0285">Flavoprotein</keyword>
<dbReference type="GO" id="GO:0050660">
    <property type="term" value="F:flavin adenine dinucleotide binding"/>
    <property type="evidence" value="ECO:0007669"/>
    <property type="project" value="InterPro"/>
</dbReference>
<keyword evidence="4" id="KW-0274">FAD</keyword>
<dbReference type="InterPro" id="IPR016164">
    <property type="entry name" value="FAD-linked_Oxase-like_C"/>
</dbReference>
<feature type="transmembrane region" description="Helical" evidence="8">
    <location>
        <begin position="48"/>
        <end position="81"/>
    </location>
</feature>
<evidence type="ECO:0000256" key="7">
    <source>
        <dbReference type="SAM" id="MobiDB-lite"/>
    </source>
</evidence>
<dbReference type="Proteomes" id="UP001303889">
    <property type="component" value="Unassembled WGS sequence"/>
</dbReference>
<dbReference type="InterPro" id="IPR016170">
    <property type="entry name" value="Cytok_DH_C_sf"/>
</dbReference>
<name>A0AAN6MGG4_9PEZI</name>
<dbReference type="Gene3D" id="1.10.45.10">
    <property type="entry name" value="Vanillyl-alcohol Oxidase, Chain A, domain 4"/>
    <property type="match status" value="1"/>
</dbReference>